<gene>
    <name evidence="2" type="ORF">EV184_10877</name>
</gene>
<evidence type="ECO:0000313" key="3">
    <source>
        <dbReference type="Proteomes" id="UP000295043"/>
    </source>
</evidence>
<protein>
    <submittedName>
        <fullName evidence="2">DNA-binding CsgD family transcriptional regulator</fullName>
    </submittedName>
</protein>
<dbReference type="GO" id="GO:0006355">
    <property type="term" value="P:regulation of DNA-templated transcription"/>
    <property type="evidence" value="ECO:0007669"/>
    <property type="project" value="InterPro"/>
</dbReference>
<dbReference type="RefSeq" id="WP_132075642.1">
    <property type="nucleotide sequence ID" value="NZ_SLVU01000008.1"/>
</dbReference>
<keyword evidence="2" id="KW-0238">DNA-binding</keyword>
<dbReference type="InterPro" id="IPR000792">
    <property type="entry name" value="Tscrpt_reg_LuxR_C"/>
</dbReference>
<dbReference type="AlphaFoldDB" id="A0A4R2BRY3"/>
<dbReference type="Gene3D" id="3.30.450.20">
    <property type="entry name" value="PAS domain"/>
    <property type="match status" value="1"/>
</dbReference>
<feature type="domain" description="HTH luxR-type" evidence="1">
    <location>
        <begin position="300"/>
        <end position="357"/>
    </location>
</feature>
<organism evidence="2 3">
    <name type="scientific">Sinorhizobium americanum</name>
    <dbReference type="NCBI Taxonomy" id="194963"/>
    <lineage>
        <taxon>Bacteria</taxon>
        <taxon>Pseudomonadati</taxon>
        <taxon>Pseudomonadota</taxon>
        <taxon>Alphaproteobacteria</taxon>
        <taxon>Hyphomicrobiales</taxon>
        <taxon>Rhizobiaceae</taxon>
        <taxon>Sinorhizobium/Ensifer group</taxon>
        <taxon>Sinorhizobium</taxon>
    </lineage>
</organism>
<dbReference type="CDD" id="cd00130">
    <property type="entry name" value="PAS"/>
    <property type="match status" value="1"/>
</dbReference>
<dbReference type="SUPFAM" id="SSF55785">
    <property type="entry name" value="PYP-like sensor domain (PAS domain)"/>
    <property type="match status" value="1"/>
</dbReference>
<dbReference type="InterPro" id="IPR016032">
    <property type="entry name" value="Sig_transdc_resp-reg_C-effctor"/>
</dbReference>
<dbReference type="Gene3D" id="1.10.10.10">
    <property type="entry name" value="Winged helix-like DNA-binding domain superfamily/Winged helix DNA-binding domain"/>
    <property type="match status" value="1"/>
</dbReference>
<dbReference type="SMART" id="SM00421">
    <property type="entry name" value="HTH_LUXR"/>
    <property type="match status" value="1"/>
</dbReference>
<dbReference type="InterPro" id="IPR013767">
    <property type="entry name" value="PAS_fold"/>
</dbReference>
<dbReference type="GO" id="GO:0003677">
    <property type="term" value="F:DNA binding"/>
    <property type="evidence" value="ECO:0007669"/>
    <property type="project" value="UniProtKB-KW"/>
</dbReference>
<dbReference type="InterPro" id="IPR035965">
    <property type="entry name" value="PAS-like_dom_sf"/>
</dbReference>
<dbReference type="SUPFAM" id="SSF46894">
    <property type="entry name" value="C-terminal effector domain of the bipartite response regulators"/>
    <property type="match status" value="1"/>
</dbReference>
<dbReference type="InterPro" id="IPR036388">
    <property type="entry name" value="WH-like_DNA-bd_sf"/>
</dbReference>
<evidence type="ECO:0000313" key="2">
    <source>
        <dbReference type="EMBL" id="TCN30206.1"/>
    </source>
</evidence>
<name>A0A4R2BRY3_9HYPH</name>
<comment type="caution">
    <text evidence="2">The sequence shown here is derived from an EMBL/GenBank/DDBJ whole genome shotgun (WGS) entry which is preliminary data.</text>
</comment>
<dbReference type="Proteomes" id="UP000295043">
    <property type="component" value="Unassembled WGS sequence"/>
</dbReference>
<accession>A0A4R2BRY3</accession>
<proteinExistence type="predicted"/>
<dbReference type="Pfam" id="PF00989">
    <property type="entry name" value="PAS"/>
    <property type="match status" value="1"/>
</dbReference>
<dbReference type="EMBL" id="SLVU01000008">
    <property type="protein sequence ID" value="TCN30206.1"/>
    <property type="molecule type" value="Genomic_DNA"/>
</dbReference>
<sequence length="368" mass="40118">MGAAIDVGAIGVALINAVIEPSGWHHAMDIVEKATGSVGAMLFDMKNRLPDIPRSRSMELAFESYVHGGWIQRDERYRLTPILVQRGVTTELDLITPEEIARSAYYQEFLAPLGLRWYAAVKVAASDQFWALSLQRSIEQGPFSPGEVRQLAEVSKELAAVAALSRALGIARAEAALDAFSASGTAVVMIDRQGDVLRVNSAAEKLFGIDLQVTRKRIVPRDRNAAAALDRSLRELLWQATPPTTRTPVLLPRGNRRPLLAYPMRLSGVSVDAFSPCQAVVVFVDPDACPPATEAVLKNCLGLTTAEARLALRLSAGETVECAAEQMKITQQTARNQLKSVFAKTGTHRQAELALLLARLGNQYLRDH</sequence>
<dbReference type="InterPro" id="IPR000014">
    <property type="entry name" value="PAS"/>
</dbReference>
<evidence type="ECO:0000259" key="1">
    <source>
        <dbReference type="SMART" id="SM00421"/>
    </source>
</evidence>
<reference evidence="2 3" key="1">
    <citation type="submission" date="2019-03" db="EMBL/GenBank/DDBJ databases">
        <title>Genomic Encyclopedia of Type Strains, Phase IV (KMG-V): Genome sequencing to study the core and pangenomes of soil and plant-associated prokaryotes.</title>
        <authorList>
            <person name="Whitman W."/>
        </authorList>
    </citation>
    <scope>NUCLEOTIDE SEQUENCE [LARGE SCALE GENOMIC DNA]</scope>
    <source>
        <strain evidence="2 3">23C40</strain>
    </source>
</reference>